<evidence type="ECO:0000313" key="11">
    <source>
        <dbReference type="EMBL" id="NVN29551.1"/>
    </source>
</evidence>
<keyword evidence="12" id="KW-1185">Reference proteome</keyword>
<comment type="caution">
    <text evidence="11">The sequence shown here is derived from an EMBL/GenBank/DDBJ whole genome shotgun (WGS) entry which is preliminary data.</text>
</comment>
<dbReference type="InterPro" id="IPR006299">
    <property type="entry name" value="FlgC"/>
</dbReference>
<dbReference type="Proteomes" id="UP000557688">
    <property type="component" value="Unassembled WGS sequence"/>
</dbReference>
<dbReference type="InterPro" id="IPR001444">
    <property type="entry name" value="Flag_bb_rod_N"/>
</dbReference>
<sequence length="134" mass="14769">MDIGSLFDISASAMDAQTTRLRVIAENLANQDTTGSAPGADPYRRKTVTFRDVVDQAGTPLVEVSTVGRDNSDFGTRYDPSHPAANADGYVKTPNVNSFVEMMDMREAERSYSANLNVMQMTRTMLNRTIDLLK</sequence>
<dbReference type="RefSeq" id="WP_176622333.1">
    <property type="nucleotide sequence ID" value="NZ_JABXXQ010000046.1"/>
</dbReference>
<accession>A0A850NI72</accession>
<evidence type="ECO:0000313" key="10">
    <source>
        <dbReference type="EMBL" id="MBB3172689.1"/>
    </source>
</evidence>
<reference evidence="11 13" key="1">
    <citation type="submission" date="2020-06" db="EMBL/GenBank/DDBJ databases">
        <title>Description of novel acetic acid bacteria.</title>
        <authorList>
            <person name="Sombolestani A."/>
        </authorList>
    </citation>
    <scope>NUCLEOTIDE SEQUENCE [LARGE SCALE GENOMIC DNA]</scope>
    <source>
        <strain evidence="11 13">LMG 26838</strain>
    </source>
</reference>
<dbReference type="InterPro" id="IPR010930">
    <property type="entry name" value="Flg_bb/hook_C_dom"/>
</dbReference>
<gene>
    <name evidence="11" type="primary">flgC</name>
    <name evidence="10" type="ORF">FHR90_000503</name>
    <name evidence="11" type="ORF">HUK83_04275</name>
</gene>
<dbReference type="PROSITE" id="PS00588">
    <property type="entry name" value="FLAGELLA_BB_ROD"/>
    <property type="match status" value="1"/>
</dbReference>
<dbReference type="PANTHER" id="PTHR30435:SF19">
    <property type="entry name" value="FLAGELLAR BASAL-BODY ROD PROTEIN FLGG"/>
    <property type="match status" value="1"/>
</dbReference>
<protein>
    <recommendedName>
        <fullName evidence="3 6">Flagellar basal-body rod protein FlgC</fullName>
    </recommendedName>
</protein>
<organism evidence="11 13">
    <name type="scientific">Endobacter medicaginis</name>
    <dbReference type="NCBI Taxonomy" id="1181271"/>
    <lineage>
        <taxon>Bacteria</taxon>
        <taxon>Pseudomonadati</taxon>
        <taxon>Pseudomonadota</taxon>
        <taxon>Alphaproteobacteria</taxon>
        <taxon>Acetobacterales</taxon>
        <taxon>Acetobacteraceae</taxon>
        <taxon>Endobacter</taxon>
    </lineage>
</organism>
<dbReference type="AlphaFoldDB" id="A0A850NI72"/>
<evidence type="ECO:0000313" key="13">
    <source>
        <dbReference type="Proteomes" id="UP000565205"/>
    </source>
</evidence>
<dbReference type="PANTHER" id="PTHR30435">
    <property type="entry name" value="FLAGELLAR PROTEIN"/>
    <property type="match status" value="1"/>
</dbReference>
<reference evidence="10 12" key="2">
    <citation type="submission" date="2020-08" db="EMBL/GenBank/DDBJ databases">
        <title>Genomic Encyclopedia of Type Strains, Phase III (KMG-III): the genomes of soil and plant-associated and newly described type strains.</title>
        <authorList>
            <person name="Whitman W."/>
        </authorList>
    </citation>
    <scope>NUCLEOTIDE SEQUENCE [LARGE SCALE GENOMIC DNA]</scope>
    <source>
        <strain evidence="10 12">CECT 8088</strain>
    </source>
</reference>
<comment type="subunit">
    <text evidence="5 6">The basal body constitutes a major portion of the flagellar organelle and consists of four rings (L,P,S, and M) mounted on a central rod. The rod consists of about 26 subunits of FlgG in the distal portion, and FlgB, FlgC and FlgF are thought to build up the proximal portion of the rod with about 6 subunits each.</text>
</comment>
<feature type="domain" description="Flagellar basal-body/hook protein C-terminal" evidence="9">
    <location>
        <begin position="88"/>
        <end position="132"/>
    </location>
</feature>
<keyword evidence="11" id="KW-0282">Flagellum</keyword>
<dbReference type="GO" id="GO:0071978">
    <property type="term" value="P:bacterial-type flagellum-dependent swarming motility"/>
    <property type="evidence" value="ECO:0007669"/>
    <property type="project" value="TreeGrafter"/>
</dbReference>
<evidence type="ECO:0000256" key="2">
    <source>
        <dbReference type="ARBA" id="ARBA00009677"/>
    </source>
</evidence>
<dbReference type="GO" id="GO:0030694">
    <property type="term" value="C:bacterial-type flagellum basal body, rod"/>
    <property type="evidence" value="ECO:0007669"/>
    <property type="project" value="UniProtKB-UniRule"/>
</dbReference>
<name>A0A850NI72_9PROT</name>
<evidence type="ECO:0000313" key="12">
    <source>
        <dbReference type="Proteomes" id="UP000557688"/>
    </source>
</evidence>
<evidence type="ECO:0000256" key="7">
    <source>
        <dbReference type="SAM" id="MobiDB-lite"/>
    </source>
</evidence>
<keyword evidence="4 6" id="KW-0975">Bacterial flagellum</keyword>
<dbReference type="Proteomes" id="UP000565205">
    <property type="component" value="Unassembled WGS sequence"/>
</dbReference>
<evidence type="ECO:0000256" key="6">
    <source>
        <dbReference type="RuleBase" id="RU362062"/>
    </source>
</evidence>
<comment type="similarity">
    <text evidence="2">Belongs to the flagella basal body rod proteins family.</text>
</comment>
<evidence type="ECO:0000256" key="3">
    <source>
        <dbReference type="ARBA" id="ARBA00017941"/>
    </source>
</evidence>
<evidence type="ECO:0000256" key="4">
    <source>
        <dbReference type="ARBA" id="ARBA00023143"/>
    </source>
</evidence>
<proteinExistence type="inferred from homology"/>
<dbReference type="NCBIfam" id="TIGR01395">
    <property type="entry name" value="FlgC"/>
    <property type="match status" value="1"/>
</dbReference>
<feature type="domain" description="Flagellar basal body rod protein N-terminal" evidence="8">
    <location>
        <begin position="8"/>
        <end position="35"/>
    </location>
</feature>
<evidence type="ECO:0000256" key="1">
    <source>
        <dbReference type="ARBA" id="ARBA00004117"/>
    </source>
</evidence>
<dbReference type="Pfam" id="PF00460">
    <property type="entry name" value="Flg_bb_rod"/>
    <property type="match status" value="1"/>
</dbReference>
<evidence type="ECO:0000256" key="5">
    <source>
        <dbReference type="ARBA" id="ARBA00025933"/>
    </source>
</evidence>
<comment type="subcellular location">
    <subcellularLocation>
        <location evidence="1 6">Bacterial flagellum basal body</location>
    </subcellularLocation>
</comment>
<evidence type="ECO:0000259" key="8">
    <source>
        <dbReference type="Pfam" id="PF00460"/>
    </source>
</evidence>
<feature type="region of interest" description="Disordered" evidence="7">
    <location>
        <begin position="66"/>
        <end position="87"/>
    </location>
</feature>
<dbReference type="EMBL" id="JABXXQ010000046">
    <property type="protein sequence ID" value="NVN29551.1"/>
    <property type="molecule type" value="Genomic_DNA"/>
</dbReference>
<evidence type="ECO:0000259" key="9">
    <source>
        <dbReference type="Pfam" id="PF06429"/>
    </source>
</evidence>
<keyword evidence="11" id="KW-0966">Cell projection</keyword>
<keyword evidence="11" id="KW-0969">Cilium</keyword>
<dbReference type="InterPro" id="IPR019776">
    <property type="entry name" value="Flagellar_basal_body_rod_CS"/>
</dbReference>
<dbReference type="Pfam" id="PF06429">
    <property type="entry name" value="Flg_bbr_C"/>
    <property type="match status" value="1"/>
</dbReference>
<dbReference type="EMBL" id="JACHXV010000002">
    <property type="protein sequence ID" value="MBB3172689.1"/>
    <property type="molecule type" value="Genomic_DNA"/>
</dbReference>